<gene>
    <name evidence="2" type="ORF">GOBAR_AA29362</name>
</gene>
<evidence type="ECO:0000313" key="3">
    <source>
        <dbReference type="Proteomes" id="UP000239757"/>
    </source>
</evidence>
<protein>
    <submittedName>
        <fullName evidence="2">Uncharacterized protein</fullName>
    </submittedName>
</protein>
<organism evidence="2 3">
    <name type="scientific">Gossypium barbadense</name>
    <name type="common">Sea Island cotton</name>
    <name type="synonym">Hibiscus barbadensis</name>
    <dbReference type="NCBI Taxonomy" id="3634"/>
    <lineage>
        <taxon>Eukaryota</taxon>
        <taxon>Viridiplantae</taxon>
        <taxon>Streptophyta</taxon>
        <taxon>Embryophyta</taxon>
        <taxon>Tracheophyta</taxon>
        <taxon>Spermatophyta</taxon>
        <taxon>Magnoliopsida</taxon>
        <taxon>eudicotyledons</taxon>
        <taxon>Gunneridae</taxon>
        <taxon>Pentapetalae</taxon>
        <taxon>rosids</taxon>
        <taxon>malvids</taxon>
        <taxon>Malvales</taxon>
        <taxon>Malvaceae</taxon>
        <taxon>Malvoideae</taxon>
        <taxon>Gossypium</taxon>
    </lineage>
</organism>
<name>A0A2P5WJQ8_GOSBA</name>
<sequence>MGVAVQRYGSGRKDWYLPEMTETRATPNITTSDSRVPQFPDPNNLLCDLILTCKKNAVRKINMRCAMNPTRDLPKPQGIEWKEGDSVLHVKSPSPPKSASPKKENERTSHPTCERTGERKTGSELAETLKDLENFMEKIVYRIYTGEITAR</sequence>
<dbReference type="EMBL" id="KZ667368">
    <property type="protein sequence ID" value="PPR91322.1"/>
    <property type="molecule type" value="Genomic_DNA"/>
</dbReference>
<evidence type="ECO:0000256" key="1">
    <source>
        <dbReference type="SAM" id="MobiDB-lite"/>
    </source>
</evidence>
<proteinExistence type="predicted"/>
<accession>A0A2P5WJQ8</accession>
<dbReference type="Proteomes" id="UP000239757">
    <property type="component" value="Unassembled WGS sequence"/>
</dbReference>
<feature type="region of interest" description="Disordered" evidence="1">
    <location>
        <begin position="68"/>
        <end position="124"/>
    </location>
</feature>
<dbReference type="AlphaFoldDB" id="A0A2P5WJQ8"/>
<reference evidence="2 3" key="1">
    <citation type="submission" date="2015-01" db="EMBL/GenBank/DDBJ databases">
        <title>Genome of allotetraploid Gossypium barbadense reveals genomic plasticity and fiber elongation in cotton evolution.</title>
        <authorList>
            <person name="Chen X."/>
            <person name="Liu X."/>
            <person name="Zhao B."/>
            <person name="Zheng H."/>
            <person name="Hu Y."/>
            <person name="Lu G."/>
            <person name="Yang C."/>
            <person name="Chen J."/>
            <person name="Shan C."/>
            <person name="Zhang L."/>
            <person name="Zhou Y."/>
            <person name="Wang L."/>
            <person name="Guo W."/>
            <person name="Bai Y."/>
            <person name="Ruan J."/>
            <person name="Shangguan X."/>
            <person name="Mao Y."/>
            <person name="Jiang J."/>
            <person name="Zhu Y."/>
            <person name="Lei J."/>
            <person name="Kang H."/>
            <person name="Chen S."/>
            <person name="He X."/>
            <person name="Wang R."/>
            <person name="Wang Y."/>
            <person name="Chen J."/>
            <person name="Wang L."/>
            <person name="Yu S."/>
            <person name="Wang B."/>
            <person name="Wei J."/>
            <person name="Song S."/>
            <person name="Lu X."/>
            <person name="Gao Z."/>
            <person name="Gu W."/>
            <person name="Deng X."/>
            <person name="Ma D."/>
            <person name="Wang S."/>
            <person name="Liang W."/>
            <person name="Fang L."/>
            <person name="Cai C."/>
            <person name="Zhu X."/>
            <person name="Zhou B."/>
            <person name="Zhang Y."/>
            <person name="Chen Z."/>
            <person name="Xu S."/>
            <person name="Zhu R."/>
            <person name="Wang S."/>
            <person name="Zhang T."/>
            <person name="Zhao G."/>
        </authorList>
    </citation>
    <scope>NUCLEOTIDE SEQUENCE [LARGE SCALE GENOMIC DNA]</scope>
    <source>
        <strain evidence="3">cv. Xinhai21</strain>
        <tissue evidence="2">Leaf</tissue>
    </source>
</reference>
<feature type="compositionally biased region" description="Basic and acidic residues" evidence="1">
    <location>
        <begin position="101"/>
        <end position="124"/>
    </location>
</feature>
<evidence type="ECO:0000313" key="2">
    <source>
        <dbReference type="EMBL" id="PPR91322.1"/>
    </source>
</evidence>